<dbReference type="PANTHER" id="PTHR42954">
    <property type="entry name" value="FE(2+) TRANSPORT PROTEIN A"/>
    <property type="match status" value="1"/>
</dbReference>
<dbReference type="SMART" id="SM00899">
    <property type="entry name" value="FeoA"/>
    <property type="match status" value="1"/>
</dbReference>
<name>A0A382SMJ8_9ZZZZ</name>
<proteinExistence type="predicted"/>
<reference evidence="3" key="1">
    <citation type="submission" date="2018-05" db="EMBL/GenBank/DDBJ databases">
        <authorList>
            <person name="Lanie J.A."/>
            <person name="Ng W.-L."/>
            <person name="Kazmierczak K.M."/>
            <person name="Andrzejewski T.M."/>
            <person name="Davidsen T.M."/>
            <person name="Wayne K.J."/>
            <person name="Tettelin H."/>
            <person name="Glass J.I."/>
            <person name="Rusch D."/>
            <person name="Podicherti R."/>
            <person name="Tsui H.-C.T."/>
            <person name="Winkler M.E."/>
        </authorList>
    </citation>
    <scope>NUCLEOTIDE SEQUENCE</scope>
</reference>
<organism evidence="3">
    <name type="scientific">marine metagenome</name>
    <dbReference type="NCBI Taxonomy" id="408172"/>
    <lineage>
        <taxon>unclassified sequences</taxon>
        <taxon>metagenomes</taxon>
        <taxon>ecological metagenomes</taxon>
    </lineage>
</organism>
<dbReference type="InterPro" id="IPR007167">
    <property type="entry name" value="Fe-transptr_FeoA-like"/>
</dbReference>
<accession>A0A382SMJ8</accession>
<dbReference type="Gene3D" id="2.30.30.90">
    <property type="match status" value="1"/>
</dbReference>
<dbReference type="InterPro" id="IPR008988">
    <property type="entry name" value="Transcriptional_repressor_C"/>
</dbReference>
<dbReference type="AlphaFoldDB" id="A0A382SMJ8"/>
<evidence type="ECO:0000256" key="1">
    <source>
        <dbReference type="ARBA" id="ARBA00023004"/>
    </source>
</evidence>
<dbReference type="EMBL" id="UINC01129948">
    <property type="protein sequence ID" value="SVD10695.1"/>
    <property type="molecule type" value="Genomic_DNA"/>
</dbReference>
<evidence type="ECO:0000259" key="2">
    <source>
        <dbReference type="SMART" id="SM00899"/>
    </source>
</evidence>
<evidence type="ECO:0000313" key="3">
    <source>
        <dbReference type="EMBL" id="SVD10695.1"/>
    </source>
</evidence>
<dbReference type="Pfam" id="PF04023">
    <property type="entry name" value="FeoA"/>
    <property type="match status" value="1"/>
</dbReference>
<dbReference type="InterPro" id="IPR052713">
    <property type="entry name" value="FeoA"/>
</dbReference>
<sequence>MPIKTLSSLSPGESAVIKTFNADLNLQSRLVEMGILPGIEIRLIKKAPFKGPIAFKIRGYEVSLRYGDAEQILLQ</sequence>
<dbReference type="GO" id="GO:0046914">
    <property type="term" value="F:transition metal ion binding"/>
    <property type="evidence" value="ECO:0007669"/>
    <property type="project" value="InterPro"/>
</dbReference>
<feature type="domain" description="Ferrous iron transporter FeoA-like" evidence="2">
    <location>
        <begin position="4"/>
        <end position="75"/>
    </location>
</feature>
<protein>
    <recommendedName>
        <fullName evidence="2">Ferrous iron transporter FeoA-like domain-containing protein</fullName>
    </recommendedName>
</protein>
<dbReference type="PANTHER" id="PTHR42954:SF2">
    <property type="entry name" value="FE(2+) TRANSPORT PROTEIN A"/>
    <property type="match status" value="1"/>
</dbReference>
<dbReference type="InterPro" id="IPR038157">
    <property type="entry name" value="FeoA_core_dom"/>
</dbReference>
<keyword evidence="1" id="KW-0408">Iron</keyword>
<dbReference type="SUPFAM" id="SSF50037">
    <property type="entry name" value="C-terminal domain of transcriptional repressors"/>
    <property type="match status" value="1"/>
</dbReference>
<gene>
    <name evidence="3" type="ORF">METZ01_LOCUS363549</name>
</gene>